<comment type="caution">
    <text evidence="2">The sequence shown here is derived from an EMBL/GenBank/DDBJ whole genome shotgun (WGS) entry which is preliminary data.</text>
</comment>
<accession>A0ABR3F502</accession>
<dbReference type="GO" id="GO:0004239">
    <property type="term" value="F:initiator methionyl aminopeptidase activity"/>
    <property type="evidence" value="ECO:0007669"/>
    <property type="project" value="UniProtKB-EC"/>
</dbReference>
<feature type="domain" description="DUF6570" evidence="1">
    <location>
        <begin position="1"/>
        <end position="136"/>
    </location>
</feature>
<gene>
    <name evidence="2" type="primary">fma1_4</name>
    <name evidence="2" type="ORF">V5O48_011647</name>
</gene>
<dbReference type="Proteomes" id="UP001465976">
    <property type="component" value="Unassembled WGS sequence"/>
</dbReference>
<evidence type="ECO:0000313" key="3">
    <source>
        <dbReference type="Proteomes" id="UP001465976"/>
    </source>
</evidence>
<name>A0ABR3F502_9AGAR</name>
<organism evidence="2 3">
    <name type="scientific">Marasmius crinis-equi</name>
    <dbReference type="NCBI Taxonomy" id="585013"/>
    <lineage>
        <taxon>Eukaryota</taxon>
        <taxon>Fungi</taxon>
        <taxon>Dikarya</taxon>
        <taxon>Basidiomycota</taxon>
        <taxon>Agaricomycotina</taxon>
        <taxon>Agaricomycetes</taxon>
        <taxon>Agaricomycetidae</taxon>
        <taxon>Agaricales</taxon>
        <taxon>Marasmiineae</taxon>
        <taxon>Marasmiaceae</taxon>
        <taxon>Marasmius</taxon>
    </lineage>
</organism>
<evidence type="ECO:0000313" key="2">
    <source>
        <dbReference type="EMBL" id="KAL0570321.1"/>
    </source>
</evidence>
<protein>
    <submittedName>
        <fullName evidence="2">Methionine aminopeptidase 1</fullName>
        <ecNumber evidence="2">3.4.11.18</ecNumber>
    </submittedName>
</protein>
<reference evidence="2 3" key="1">
    <citation type="submission" date="2024-02" db="EMBL/GenBank/DDBJ databases">
        <title>A draft genome for the cacao thread blight pathogen Marasmius crinis-equi.</title>
        <authorList>
            <person name="Cohen S.P."/>
            <person name="Baruah I.K."/>
            <person name="Amoako-Attah I."/>
            <person name="Bukari Y."/>
            <person name="Meinhardt L.W."/>
            <person name="Bailey B.A."/>
        </authorList>
    </citation>
    <scope>NUCLEOTIDE SEQUENCE [LARGE SCALE GENOMIC DNA]</scope>
    <source>
        <strain evidence="2 3">GH-76</strain>
    </source>
</reference>
<sequence length="152" mass="17613">MWMKNIPAELQGLTFPKQLLLALLYPCIYVFKLFPKKVDAKWDANTLQRGMHGNVTTFELDNPSIVLMLKERLMPQPPAILASIITVTFVGLRNLPKSWLQKTFRIRRDVAATALQWLKQWNLRYYGNMNIDKEQLAALPEDDVPEEIMNVV</sequence>
<dbReference type="EC" id="3.4.11.18" evidence="2"/>
<keyword evidence="3" id="KW-1185">Reference proteome</keyword>
<evidence type="ECO:0000259" key="1">
    <source>
        <dbReference type="Pfam" id="PF20209"/>
    </source>
</evidence>
<dbReference type="InterPro" id="IPR046700">
    <property type="entry name" value="DUF6570"/>
</dbReference>
<dbReference type="EMBL" id="JBAHYK010000956">
    <property type="protein sequence ID" value="KAL0570321.1"/>
    <property type="molecule type" value="Genomic_DNA"/>
</dbReference>
<keyword evidence="2" id="KW-0031">Aminopeptidase</keyword>
<keyword evidence="2" id="KW-0378">Hydrolase</keyword>
<proteinExistence type="predicted"/>
<keyword evidence="2" id="KW-0645">Protease</keyword>
<dbReference type="Pfam" id="PF20209">
    <property type="entry name" value="DUF6570"/>
    <property type="match status" value="1"/>
</dbReference>